<dbReference type="Pfam" id="PF00763">
    <property type="entry name" value="THF_DHG_CYH"/>
    <property type="match status" value="1"/>
</dbReference>
<keyword evidence="4" id="KW-1185">Reference proteome</keyword>
<proteinExistence type="predicted"/>
<gene>
    <name evidence="3" type="ORF">PGABG01_0629500</name>
</gene>
<dbReference type="InterPro" id="IPR046346">
    <property type="entry name" value="Aminoacid_DH-like_N_sf"/>
</dbReference>
<dbReference type="PANTHER" id="PTHR48099">
    <property type="entry name" value="C-1-TETRAHYDROFOLATE SYNTHASE, CYTOPLASMIC-RELATED"/>
    <property type="match status" value="1"/>
</dbReference>
<dbReference type="EMBL" id="LT969429">
    <property type="protein sequence ID" value="SOV12541.1"/>
    <property type="molecule type" value="Genomic_DNA"/>
</dbReference>
<evidence type="ECO:0000259" key="1">
    <source>
        <dbReference type="Pfam" id="PF00763"/>
    </source>
</evidence>
<evidence type="ECO:0000313" key="4">
    <source>
        <dbReference type="Proteomes" id="UP000831156"/>
    </source>
</evidence>
<name>A0ABY1UKS8_9APIC</name>
<dbReference type="Gene3D" id="3.40.50.720">
    <property type="entry name" value="NAD(P)-binding Rossmann-like Domain"/>
    <property type="match status" value="1"/>
</dbReference>
<dbReference type="SUPFAM" id="SSF51735">
    <property type="entry name" value="NAD(P)-binding Rossmann-fold domains"/>
    <property type="match status" value="1"/>
</dbReference>
<organism evidence="3 4">
    <name type="scientific">Plasmodium gaboni</name>
    <dbReference type="NCBI Taxonomy" id="647221"/>
    <lineage>
        <taxon>Eukaryota</taxon>
        <taxon>Sar</taxon>
        <taxon>Alveolata</taxon>
        <taxon>Apicomplexa</taxon>
        <taxon>Aconoidasida</taxon>
        <taxon>Haemosporida</taxon>
        <taxon>Plasmodiidae</taxon>
        <taxon>Plasmodium</taxon>
        <taxon>Plasmodium (Laverania)</taxon>
    </lineage>
</organism>
<dbReference type="InterPro" id="IPR036291">
    <property type="entry name" value="NAD(P)-bd_dom_sf"/>
</dbReference>
<sequence length="662" mass="79294">MNGVILNGQYVSEKIDEFVLEKIKYENDKSVNSIRCKKKKKLFIIYSKNIVSYSYLYIILKKSIYLNSDVVIVLIRVNKNVSEEKLTKIIKKININENNDTSLIILSPLSYHINKCYISEFIQKEKDIDCSNYKRILKLINIIDENSFWKGKTNNQINNDKKKNYKYICSYDNCRLLLPSLFPFWKIIQNFYMAYFDLFLKWCMHVENGKMIADKKRNVFQIFCCNNLINNNEDMIIPYKKENVNKFYTMSFLCYNEKKKYIHIKNDNRKEDLYNIIIYSHLKFNKGCDNNQNDVLIFNYLENVNYNLPCCIHSILLFIKYYNIEIKNKNVLILNNNINIFLTLFIFFMRNNISTVVYDPLNGQVLCRYEKKKNSDDNKKIYLNINGNEILITNEDDFKRKCKIFINHFVYNYKKYGHNKNKEILKNMENEIIKSSDIIIIGIGRHHILSKRHIKENVIILDLGINLIPSPPKNKTNTKKKEQKKKKHFAYNMKNDESVYNYDAKIDKENIIGEEYQLNNVYFTKSKNVIQNNYYLPLQKFNKKIGEYNKVYNFRRNHKRRHANLLYKLKRGYYFLNRSYRYKYINDNKLKRRMRISNKKFLNDNKSKLKYINCLANILKNYVIMGDVDMSCKSKCSYISSVPGGLGPITTSMLFYNLYFKN</sequence>
<dbReference type="Proteomes" id="UP000831156">
    <property type="component" value="Chromosome 6"/>
</dbReference>
<feature type="domain" description="Tetrahydrofolate dehydrogenase/cyclohydrolase NAD(P)-binding" evidence="2">
    <location>
        <begin position="620"/>
        <end position="659"/>
    </location>
</feature>
<reference evidence="3" key="1">
    <citation type="submission" date="2016-09" db="EMBL/GenBank/DDBJ databases">
        <authorList>
            <consortium name="Pathogen Informatics"/>
            <person name="Sun Q."/>
            <person name="Inoue M."/>
        </authorList>
    </citation>
    <scope>NUCLEOTIDE SEQUENCE</scope>
</reference>
<dbReference type="InterPro" id="IPR020631">
    <property type="entry name" value="THF_DH/CycHdrlase_NAD-bd_dom"/>
</dbReference>
<accession>A0ABY1UKS8</accession>
<feature type="domain" description="Tetrahydrofolate dehydrogenase/cyclohydrolase catalytic" evidence="1">
    <location>
        <begin position="6"/>
        <end position="129"/>
    </location>
</feature>
<evidence type="ECO:0000313" key="3">
    <source>
        <dbReference type="EMBL" id="SOV12541.1"/>
    </source>
</evidence>
<dbReference type="SUPFAM" id="SSF53223">
    <property type="entry name" value="Aminoacid dehydrogenase-like, N-terminal domain"/>
    <property type="match status" value="1"/>
</dbReference>
<dbReference type="Gene3D" id="3.40.50.10860">
    <property type="entry name" value="Leucine Dehydrogenase, chain A, domain 1"/>
    <property type="match status" value="1"/>
</dbReference>
<dbReference type="PANTHER" id="PTHR48099:SF5">
    <property type="entry name" value="C-1-TETRAHYDROFOLATE SYNTHASE, CYTOPLASMIC"/>
    <property type="match status" value="1"/>
</dbReference>
<protein>
    <submittedName>
        <fullName evidence="3">Bifunctional methylenetetrahydrofolate dehydrogenase/cyclohydrolase, putative</fullName>
    </submittedName>
</protein>
<dbReference type="Pfam" id="PF02882">
    <property type="entry name" value="THF_DHG_CYH_C"/>
    <property type="match status" value="1"/>
</dbReference>
<dbReference type="InterPro" id="IPR020630">
    <property type="entry name" value="THF_DH/CycHdrlase_cat_dom"/>
</dbReference>
<evidence type="ECO:0000259" key="2">
    <source>
        <dbReference type="Pfam" id="PF02882"/>
    </source>
</evidence>